<dbReference type="Pfam" id="PF01197">
    <property type="entry name" value="Ribosomal_L31"/>
    <property type="match status" value="1"/>
</dbReference>
<protein>
    <recommendedName>
        <fullName evidence="3">50S ribosomal protein L31</fullName>
    </recommendedName>
</protein>
<keyword evidence="2 3" id="KW-0687">Ribonucleoprotein</keyword>
<evidence type="ECO:0000313" key="6">
    <source>
        <dbReference type="Proteomes" id="UP001567537"/>
    </source>
</evidence>
<comment type="similarity">
    <text evidence="3">Belongs to the bacterial ribosomal protein bL31 family.</text>
</comment>
<dbReference type="Proteomes" id="UP001567537">
    <property type="component" value="Unassembled WGS sequence"/>
</dbReference>
<dbReference type="InterPro" id="IPR042105">
    <property type="entry name" value="Ribosomal_bL31_sf"/>
</dbReference>
<evidence type="ECO:0000313" key="5">
    <source>
        <dbReference type="EMBL" id="MEZ3182619.1"/>
    </source>
</evidence>
<feature type="compositionally biased region" description="Basic residues" evidence="4">
    <location>
        <begin position="83"/>
        <end position="95"/>
    </location>
</feature>
<evidence type="ECO:0000256" key="4">
    <source>
        <dbReference type="SAM" id="MobiDB-lite"/>
    </source>
</evidence>
<dbReference type="NCBIfam" id="TIGR00105">
    <property type="entry name" value="L31"/>
    <property type="match status" value="1"/>
</dbReference>
<dbReference type="GO" id="GO:0005840">
    <property type="term" value="C:ribosome"/>
    <property type="evidence" value="ECO:0007669"/>
    <property type="project" value="UniProtKB-KW"/>
</dbReference>
<name>A0ABV4J8Y6_9ACTN</name>
<dbReference type="PANTHER" id="PTHR33280">
    <property type="entry name" value="50S RIBOSOMAL PROTEIN L31, CHLOROPLASTIC"/>
    <property type="match status" value="1"/>
</dbReference>
<organism evidence="5 6">
    <name type="scientific">Streptomyces pimonensis</name>
    <dbReference type="NCBI Taxonomy" id="2860288"/>
    <lineage>
        <taxon>Bacteria</taxon>
        <taxon>Bacillati</taxon>
        <taxon>Actinomycetota</taxon>
        <taxon>Actinomycetes</taxon>
        <taxon>Kitasatosporales</taxon>
        <taxon>Streptomycetaceae</taxon>
        <taxon>Streptomyces</taxon>
    </lineage>
</organism>
<dbReference type="InterPro" id="IPR002150">
    <property type="entry name" value="Ribosomal_bL31"/>
</dbReference>
<proteinExistence type="inferred from homology"/>
<accession>A0ABV4J8Y6</accession>
<dbReference type="RefSeq" id="WP_371243468.1">
    <property type="nucleotide sequence ID" value="NZ_JAHWZY010000047.1"/>
</dbReference>
<dbReference type="PANTHER" id="PTHR33280:SF1">
    <property type="entry name" value="LARGE RIBOSOMAL SUBUNIT PROTEIN BL31C"/>
    <property type="match status" value="1"/>
</dbReference>
<dbReference type="NCBIfam" id="NF002462">
    <property type="entry name" value="PRK01678.1"/>
    <property type="match status" value="1"/>
</dbReference>
<comment type="caution">
    <text evidence="5">The sequence shown here is derived from an EMBL/GenBank/DDBJ whole genome shotgun (WGS) entry which is preliminary data.</text>
</comment>
<dbReference type="EMBL" id="JAHWZY010000047">
    <property type="protein sequence ID" value="MEZ3182619.1"/>
    <property type="molecule type" value="Genomic_DNA"/>
</dbReference>
<keyword evidence="1 3" id="KW-0689">Ribosomal protein</keyword>
<evidence type="ECO:0000256" key="1">
    <source>
        <dbReference type="ARBA" id="ARBA00022980"/>
    </source>
</evidence>
<feature type="region of interest" description="Disordered" evidence="4">
    <location>
        <begin position="69"/>
        <end position="95"/>
    </location>
</feature>
<dbReference type="Gene3D" id="4.10.830.30">
    <property type="entry name" value="Ribosomal protein L31"/>
    <property type="match status" value="1"/>
</dbReference>
<keyword evidence="6" id="KW-1185">Reference proteome</keyword>
<dbReference type="PRINTS" id="PR01249">
    <property type="entry name" value="RIBOSOMALL31"/>
</dbReference>
<dbReference type="SUPFAM" id="SSF143800">
    <property type="entry name" value="L28p-like"/>
    <property type="match status" value="1"/>
</dbReference>
<gene>
    <name evidence="5" type="ORF">KYY02_29345</name>
</gene>
<feature type="compositionally biased region" description="Basic and acidic residues" evidence="4">
    <location>
        <begin position="69"/>
        <end position="78"/>
    </location>
</feature>
<dbReference type="InterPro" id="IPR034704">
    <property type="entry name" value="Ribosomal_bL28/bL31-like_sf"/>
</dbReference>
<evidence type="ECO:0000256" key="2">
    <source>
        <dbReference type="ARBA" id="ARBA00023274"/>
    </source>
</evidence>
<evidence type="ECO:0000256" key="3">
    <source>
        <dbReference type="RuleBase" id="RU000564"/>
    </source>
</evidence>
<sequence>MRHGIHPVFRPAVLRDRASGFQLLTRSTIESRHTVERDGGATYPVVDVEISSPGHPFCTGTSRLVDPAGRVERFERRHGTAGARRRPRRPRPAPR</sequence>
<reference evidence="5 6" key="1">
    <citation type="journal article" date="2021" name="Res Sq">
        <title>Streptomyces Pimoensis sp. nov., Isolated From the Taklimakan Desert in Xinjiang, China.</title>
        <authorList>
            <person name="Zhang P."/>
            <person name="Luo X."/>
            <person name="Luo X."/>
            <person name="Liu Z."/>
            <person name="Xia Z."/>
            <person name="Wan C."/>
            <person name="zhang L."/>
        </authorList>
    </citation>
    <scope>NUCLEOTIDE SEQUENCE [LARGE SCALE GENOMIC DNA]</scope>
    <source>
        <strain evidence="5 6">TRM75549</strain>
    </source>
</reference>
<dbReference type="InterPro" id="IPR027493">
    <property type="entry name" value="Ribosomal_bL31_B"/>
</dbReference>